<keyword evidence="8 11" id="KW-0460">Magnesium</keyword>
<keyword evidence="6 11" id="KW-0479">Metal-binding</keyword>
<keyword evidence="12" id="KW-1133">Transmembrane helix</keyword>
<gene>
    <name evidence="13" type="ORF">HLB29_01355</name>
</gene>
<proteinExistence type="inferred from homology"/>
<dbReference type="EMBL" id="JABGBW010000001">
    <property type="protein sequence ID" value="MBC2575330.1"/>
    <property type="molecule type" value="Genomic_DNA"/>
</dbReference>
<name>A0ABR6TIV1_9FIRM</name>
<evidence type="ECO:0000256" key="7">
    <source>
        <dbReference type="ARBA" id="ARBA00022827"/>
    </source>
</evidence>
<dbReference type="Pfam" id="PF02424">
    <property type="entry name" value="ApbE"/>
    <property type="match status" value="1"/>
</dbReference>
<comment type="cofactor">
    <cofactor evidence="1">
        <name>Mg(2+)</name>
        <dbReference type="ChEBI" id="CHEBI:18420"/>
    </cofactor>
</comment>
<keyword evidence="7 11" id="KW-0274">FAD</keyword>
<dbReference type="Gene3D" id="3.10.520.10">
    <property type="entry name" value="ApbE-like domains"/>
    <property type="match status" value="1"/>
</dbReference>
<comment type="catalytic activity">
    <reaction evidence="10 11">
        <text>L-threonyl-[protein] + FAD = FMN-L-threonyl-[protein] + AMP + H(+)</text>
        <dbReference type="Rhea" id="RHEA:36847"/>
        <dbReference type="Rhea" id="RHEA-COMP:11060"/>
        <dbReference type="Rhea" id="RHEA-COMP:11061"/>
        <dbReference type="ChEBI" id="CHEBI:15378"/>
        <dbReference type="ChEBI" id="CHEBI:30013"/>
        <dbReference type="ChEBI" id="CHEBI:57692"/>
        <dbReference type="ChEBI" id="CHEBI:74257"/>
        <dbReference type="ChEBI" id="CHEBI:456215"/>
        <dbReference type="EC" id="2.7.1.180"/>
    </reaction>
</comment>
<comment type="similarity">
    <text evidence="11">Belongs to the ApbE family.</text>
</comment>
<evidence type="ECO:0000256" key="4">
    <source>
        <dbReference type="ARBA" id="ARBA00022630"/>
    </source>
</evidence>
<evidence type="ECO:0000256" key="3">
    <source>
        <dbReference type="ARBA" id="ARBA00016337"/>
    </source>
</evidence>
<keyword evidence="12" id="KW-0472">Membrane</keyword>
<evidence type="ECO:0000256" key="10">
    <source>
        <dbReference type="ARBA" id="ARBA00048540"/>
    </source>
</evidence>
<dbReference type="PANTHER" id="PTHR30040">
    <property type="entry name" value="THIAMINE BIOSYNTHESIS LIPOPROTEIN APBE"/>
    <property type="match status" value="1"/>
</dbReference>
<organism evidence="13 14">
    <name type="scientific">Peptostreptococcus canis</name>
    <dbReference type="NCBI Taxonomy" id="1159213"/>
    <lineage>
        <taxon>Bacteria</taxon>
        <taxon>Bacillati</taxon>
        <taxon>Bacillota</taxon>
        <taxon>Clostridia</taxon>
        <taxon>Peptostreptococcales</taxon>
        <taxon>Peptostreptococcaceae</taxon>
        <taxon>Peptostreptococcus</taxon>
    </lineage>
</organism>
<evidence type="ECO:0000256" key="6">
    <source>
        <dbReference type="ARBA" id="ARBA00022723"/>
    </source>
</evidence>
<dbReference type="InterPro" id="IPR024932">
    <property type="entry name" value="ApbE"/>
</dbReference>
<dbReference type="GO" id="GO:0016740">
    <property type="term" value="F:transferase activity"/>
    <property type="evidence" value="ECO:0007669"/>
    <property type="project" value="UniProtKB-KW"/>
</dbReference>
<comment type="caution">
    <text evidence="13">The sequence shown here is derived from an EMBL/GenBank/DDBJ whole genome shotgun (WGS) entry which is preliminary data.</text>
</comment>
<dbReference type="InterPro" id="IPR003374">
    <property type="entry name" value="ApbE-like_sf"/>
</dbReference>
<evidence type="ECO:0000256" key="8">
    <source>
        <dbReference type="ARBA" id="ARBA00022842"/>
    </source>
</evidence>
<dbReference type="SUPFAM" id="SSF143631">
    <property type="entry name" value="ApbE-like"/>
    <property type="match status" value="1"/>
</dbReference>
<dbReference type="EC" id="2.7.1.180" evidence="2 11"/>
<sequence length="348" mass="38935">MDKKNLKIIASLLVLVILIGVYIFGKQNKKEDVSATYYYLGTVNDIKILKDNKKHSEEILKKSEKILIDVHNKMSSQLSNTEVDKVNKNAGIKPVKVSEETFYVMENALKYAGLTEGVFDPSIGAISSLWNIGNEEARVPKNEEIKDNLKFVNYKNVLLNKKQNTIFLKEKGMKIDLGAIAKGYAADRIANLMKDEKISSAIINLGGNVYVVGKKDDSNFKIGIQAPYEKKSEAIGYIKGSDISVVTSGTYERYIKDGDKIYHHMMDPKTGYPFDNNLNSVSIISKVSMDGDALSTSTYGLGIEKGKKFIENQKNIEAIFVTKDKKIILTKGLKNNFVLTDDTYEIIK</sequence>
<dbReference type="PIRSF" id="PIRSF006268">
    <property type="entry name" value="ApbE"/>
    <property type="match status" value="1"/>
</dbReference>
<protein>
    <recommendedName>
        <fullName evidence="3 11">FAD:protein FMN transferase</fullName>
        <ecNumber evidence="2 11">2.7.1.180</ecNumber>
    </recommendedName>
    <alternativeName>
        <fullName evidence="9 11">Flavin transferase</fullName>
    </alternativeName>
</protein>
<dbReference type="Proteomes" id="UP000713904">
    <property type="component" value="Unassembled WGS sequence"/>
</dbReference>
<evidence type="ECO:0000256" key="2">
    <source>
        <dbReference type="ARBA" id="ARBA00011955"/>
    </source>
</evidence>
<evidence type="ECO:0000256" key="1">
    <source>
        <dbReference type="ARBA" id="ARBA00001946"/>
    </source>
</evidence>
<dbReference type="PANTHER" id="PTHR30040:SF2">
    <property type="entry name" value="FAD:PROTEIN FMN TRANSFERASE"/>
    <property type="match status" value="1"/>
</dbReference>
<keyword evidence="4 11" id="KW-0285">Flavoprotein</keyword>
<evidence type="ECO:0000313" key="13">
    <source>
        <dbReference type="EMBL" id="MBC2575330.1"/>
    </source>
</evidence>
<keyword evidence="5 11" id="KW-0808">Transferase</keyword>
<reference evidence="13 14" key="1">
    <citation type="submission" date="2020-05" db="EMBL/GenBank/DDBJ databases">
        <title>Draft genome of xy-202 and genomic insight in genome of the genus Peptostreptococcus.</title>
        <authorList>
            <person name="Zhang Z."/>
        </authorList>
    </citation>
    <scope>NUCLEOTIDE SEQUENCE [LARGE SCALE GENOMIC DNA]</scope>
    <source>
        <strain evidence="13 14">DSM 27025</strain>
    </source>
</reference>
<evidence type="ECO:0000256" key="11">
    <source>
        <dbReference type="PIRNR" id="PIRNR006268"/>
    </source>
</evidence>
<keyword evidence="14" id="KW-1185">Reference proteome</keyword>
<dbReference type="RefSeq" id="WP_185623363.1">
    <property type="nucleotide sequence ID" value="NZ_JABGBW010000001.1"/>
</dbReference>
<keyword evidence="12" id="KW-0812">Transmembrane</keyword>
<accession>A0ABR6TIV1</accession>
<evidence type="ECO:0000313" key="14">
    <source>
        <dbReference type="Proteomes" id="UP000713904"/>
    </source>
</evidence>
<feature type="transmembrane region" description="Helical" evidence="12">
    <location>
        <begin position="6"/>
        <end position="24"/>
    </location>
</feature>
<evidence type="ECO:0000256" key="5">
    <source>
        <dbReference type="ARBA" id="ARBA00022679"/>
    </source>
</evidence>
<evidence type="ECO:0000256" key="12">
    <source>
        <dbReference type="SAM" id="Phobius"/>
    </source>
</evidence>
<evidence type="ECO:0000256" key="9">
    <source>
        <dbReference type="ARBA" id="ARBA00031306"/>
    </source>
</evidence>